<dbReference type="Proteomes" id="UP001596989">
    <property type="component" value="Unassembled WGS sequence"/>
</dbReference>
<dbReference type="PANTHER" id="PTHR43491">
    <property type="entry name" value="UDP-N-ACETYL-D-MANNOSAMINE DEHYDROGENASE"/>
    <property type="match status" value="1"/>
</dbReference>
<dbReference type="RefSeq" id="WP_377567765.1">
    <property type="nucleotide sequence ID" value="NZ_JBHTJZ010000067.1"/>
</dbReference>
<dbReference type="InterPro" id="IPR028359">
    <property type="entry name" value="UDP_ManNAc/GlcNAc_DH"/>
</dbReference>
<dbReference type="PIRSF" id="PIRSF000124">
    <property type="entry name" value="UDPglc_GDPman_dh"/>
    <property type="match status" value="1"/>
</dbReference>
<evidence type="ECO:0000256" key="1">
    <source>
        <dbReference type="ARBA" id="ARBA00006601"/>
    </source>
</evidence>
<dbReference type="PANTHER" id="PTHR43491:SF2">
    <property type="entry name" value="UDP-N-ACETYL-D-MANNOSAMINE DEHYDROGENASE"/>
    <property type="match status" value="1"/>
</dbReference>
<evidence type="ECO:0000256" key="2">
    <source>
        <dbReference type="ARBA" id="ARBA00023002"/>
    </source>
</evidence>
<dbReference type="SUPFAM" id="SSF51735">
    <property type="entry name" value="NAD(P)-binding Rossmann-fold domains"/>
    <property type="match status" value="1"/>
</dbReference>
<proteinExistence type="inferred from homology"/>
<evidence type="ECO:0000256" key="4">
    <source>
        <dbReference type="PIRNR" id="PIRNR000124"/>
    </source>
</evidence>
<dbReference type="InterPro" id="IPR014027">
    <property type="entry name" value="UDP-Glc/GDP-Man_DH_C"/>
</dbReference>
<reference evidence="7" key="1">
    <citation type="journal article" date="2019" name="Int. J. Syst. Evol. Microbiol.">
        <title>The Global Catalogue of Microorganisms (GCM) 10K type strain sequencing project: providing services to taxonomists for standard genome sequencing and annotation.</title>
        <authorList>
            <consortium name="The Broad Institute Genomics Platform"/>
            <consortium name="The Broad Institute Genome Sequencing Center for Infectious Disease"/>
            <person name="Wu L."/>
            <person name="Ma J."/>
        </authorList>
    </citation>
    <scope>NUCLEOTIDE SEQUENCE [LARGE SCALE GENOMIC DNA]</scope>
    <source>
        <strain evidence="7">CCUG 59129</strain>
    </source>
</reference>
<evidence type="ECO:0000313" key="7">
    <source>
        <dbReference type="Proteomes" id="UP001596989"/>
    </source>
</evidence>
<dbReference type="SUPFAM" id="SSF48179">
    <property type="entry name" value="6-phosphogluconate dehydrogenase C-terminal domain-like"/>
    <property type="match status" value="1"/>
</dbReference>
<evidence type="ECO:0000259" key="5">
    <source>
        <dbReference type="SMART" id="SM00984"/>
    </source>
</evidence>
<keyword evidence="7" id="KW-1185">Reference proteome</keyword>
<accession>A0ABW3HWF5</accession>
<feature type="domain" description="UDP-glucose/GDP-mannose dehydrogenase C-terminal" evidence="5">
    <location>
        <begin position="308"/>
        <end position="400"/>
    </location>
</feature>
<protein>
    <submittedName>
        <fullName evidence="6">Nucleotide sugar dehydrogenase</fullName>
    </submittedName>
</protein>
<dbReference type="Pfam" id="PF03721">
    <property type="entry name" value="UDPG_MGDP_dh_N"/>
    <property type="match status" value="1"/>
</dbReference>
<dbReference type="InterPro" id="IPR017476">
    <property type="entry name" value="UDP-Glc/GDP-Man"/>
</dbReference>
<dbReference type="Pfam" id="PF03720">
    <property type="entry name" value="UDPG_MGDP_dh_C"/>
    <property type="match status" value="1"/>
</dbReference>
<gene>
    <name evidence="6" type="ORF">ACFQ2I_20995</name>
</gene>
<dbReference type="SMART" id="SM00984">
    <property type="entry name" value="UDPG_MGDP_dh_C"/>
    <property type="match status" value="1"/>
</dbReference>
<dbReference type="NCBIfam" id="TIGR03026">
    <property type="entry name" value="NDP-sugDHase"/>
    <property type="match status" value="1"/>
</dbReference>
<organism evidence="6 7">
    <name type="scientific">Paenibacillus chungangensis</name>
    <dbReference type="NCBI Taxonomy" id="696535"/>
    <lineage>
        <taxon>Bacteria</taxon>
        <taxon>Bacillati</taxon>
        <taxon>Bacillota</taxon>
        <taxon>Bacilli</taxon>
        <taxon>Bacillales</taxon>
        <taxon>Paenibacillaceae</taxon>
        <taxon>Paenibacillus</taxon>
    </lineage>
</organism>
<dbReference type="PIRSF" id="PIRSF500136">
    <property type="entry name" value="UDP_ManNAc_DH"/>
    <property type="match status" value="1"/>
</dbReference>
<dbReference type="Pfam" id="PF00984">
    <property type="entry name" value="UDPG_MGDP_dh"/>
    <property type="match status" value="1"/>
</dbReference>
<dbReference type="InterPro" id="IPR001732">
    <property type="entry name" value="UDP-Glc/GDP-Man_DH_N"/>
</dbReference>
<comment type="caution">
    <text evidence="6">The sequence shown here is derived from an EMBL/GenBank/DDBJ whole genome shotgun (WGS) entry which is preliminary data.</text>
</comment>
<sequence>MKICVMGLGYIGLPTAVMFASYGNNVIGVDVKPEIIEMLNNGKLHIEEPGLEDLLKESVKKKKFKAISEPDKADVFMITVPTPNLDDLYMSCDLTYVLDACRAIIPHLRSGNTVIIESTIAPRSMDDYIGPLFQAAGYKIGEDIFLAHCPERVLPGQILTELVYNNRIVGGLTSNCTEAAAKVYAQFVKGEIIKTEAKTAEMSKCMENTFRDVNIALANELTKVCYDLKINVLDVIDMANKHPRVNIHSPGPGVGGHCLAVDPYFISAKSPDNSKIIQLARETNSGMPTFVVDVVKKLLESIENPKIAILGMAYKGNVDDMRESPALKVAQILEQWECEIAIHDPHIRLESFLSFEDAITGADLILVLTDHNEFKELDEFVIVNRMRTPQIFDTKNIIRLKESVGIEVYNFGNINDRNITRRYEHISSS</sequence>
<keyword evidence="2" id="KW-0560">Oxidoreductase</keyword>
<keyword evidence="3" id="KW-0520">NAD</keyword>
<evidence type="ECO:0000256" key="3">
    <source>
        <dbReference type="ARBA" id="ARBA00023027"/>
    </source>
</evidence>
<dbReference type="InterPro" id="IPR036220">
    <property type="entry name" value="UDP-Glc/GDP-Man_DH_C_sf"/>
</dbReference>
<dbReference type="InterPro" id="IPR014026">
    <property type="entry name" value="UDP-Glc/GDP-Man_DH_dimer"/>
</dbReference>
<name>A0ABW3HWF5_9BACL</name>
<dbReference type="Gene3D" id="3.40.50.720">
    <property type="entry name" value="NAD(P)-binding Rossmann-like Domain"/>
    <property type="match status" value="2"/>
</dbReference>
<dbReference type="EMBL" id="JBHTJZ010000067">
    <property type="protein sequence ID" value="MFD0961824.1"/>
    <property type="molecule type" value="Genomic_DNA"/>
</dbReference>
<dbReference type="InterPro" id="IPR036291">
    <property type="entry name" value="NAD(P)-bd_dom_sf"/>
</dbReference>
<comment type="similarity">
    <text evidence="1 4">Belongs to the UDP-glucose/GDP-mannose dehydrogenase family.</text>
</comment>
<dbReference type="SUPFAM" id="SSF52413">
    <property type="entry name" value="UDP-glucose/GDP-mannose dehydrogenase C-terminal domain"/>
    <property type="match status" value="1"/>
</dbReference>
<evidence type="ECO:0000313" key="6">
    <source>
        <dbReference type="EMBL" id="MFD0961824.1"/>
    </source>
</evidence>
<dbReference type="InterPro" id="IPR008927">
    <property type="entry name" value="6-PGluconate_DH-like_C_sf"/>
</dbReference>